<protein>
    <submittedName>
        <fullName evidence="2">DUF4913 domain-containing protein</fullName>
    </submittedName>
</protein>
<dbReference type="Proteomes" id="UP000664209">
    <property type="component" value="Unassembled WGS sequence"/>
</dbReference>
<evidence type="ECO:0000313" key="3">
    <source>
        <dbReference type="Proteomes" id="UP000664209"/>
    </source>
</evidence>
<dbReference type="InterPro" id="IPR032584">
    <property type="entry name" value="DUF4913"/>
</dbReference>
<gene>
    <name evidence="2" type="ORF">J4G33_05840</name>
</gene>
<organism evidence="2 3">
    <name type="scientific">Actinotalea soli</name>
    <dbReference type="NCBI Taxonomy" id="2819234"/>
    <lineage>
        <taxon>Bacteria</taxon>
        <taxon>Bacillati</taxon>
        <taxon>Actinomycetota</taxon>
        <taxon>Actinomycetes</taxon>
        <taxon>Micrococcales</taxon>
        <taxon>Cellulomonadaceae</taxon>
        <taxon>Actinotalea</taxon>
    </lineage>
</organism>
<proteinExistence type="predicted"/>
<dbReference type="EMBL" id="JAGEMK010000002">
    <property type="protein sequence ID" value="MBO1751320.1"/>
    <property type="molecule type" value="Genomic_DNA"/>
</dbReference>
<accession>A0A939LRI8</accession>
<sequence length="150" mass="17654">MFDCGVDYRPEARARGSAAQHKGARRIAPPSNVRACSTSHLATWVEQWLLPHYKRDLRTHRWDPRWWEYTEIIARLEALWQAWEYQRTDGMTGLAVFFRDYLDPAMREITSPEGPFWRLSDVQDRDLPEQWPHDPPPAGLFRAADHPAEQ</sequence>
<reference evidence="2" key="1">
    <citation type="submission" date="2021-03" db="EMBL/GenBank/DDBJ databases">
        <title>Actinotalea soli sp. nov., isolated from soil.</title>
        <authorList>
            <person name="Ping W."/>
            <person name="Zhang J."/>
        </authorList>
    </citation>
    <scope>NUCLEOTIDE SEQUENCE</scope>
    <source>
        <strain evidence="2">BY-33</strain>
    </source>
</reference>
<comment type="caution">
    <text evidence="2">The sequence shown here is derived from an EMBL/GenBank/DDBJ whole genome shotgun (WGS) entry which is preliminary data.</text>
</comment>
<dbReference type="RefSeq" id="WP_208054985.1">
    <property type="nucleotide sequence ID" value="NZ_JAGEMK010000002.1"/>
</dbReference>
<evidence type="ECO:0000256" key="1">
    <source>
        <dbReference type="SAM" id="MobiDB-lite"/>
    </source>
</evidence>
<dbReference type="AlphaFoldDB" id="A0A939LRI8"/>
<keyword evidence="3" id="KW-1185">Reference proteome</keyword>
<name>A0A939LRI8_9CELL</name>
<evidence type="ECO:0000313" key="2">
    <source>
        <dbReference type="EMBL" id="MBO1751320.1"/>
    </source>
</evidence>
<dbReference type="Pfam" id="PF16259">
    <property type="entry name" value="DUF4913"/>
    <property type="match status" value="1"/>
</dbReference>
<feature type="region of interest" description="Disordered" evidence="1">
    <location>
        <begin position="125"/>
        <end position="150"/>
    </location>
</feature>